<dbReference type="GO" id="GO:0005829">
    <property type="term" value="C:cytosol"/>
    <property type="evidence" value="ECO:0007669"/>
    <property type="project" value="TreeGrafter"/>
</dbReference>
<accession>A0A3M7FDJ4</accession>
<dbReference type="InterPro" id="IPR029061">
    <property type="entry name" value="THDP-binding"/>
</dbReference>
<evidence type="ECO:0000256" key="7">
    <source>
        <dbReference type="ARBA" id="ARBA00023239"/>
    </source>
</evidence>
<dbReference type="GO" id="GO:0005634">
    <property type="term" value="C:nucleus"/>
    <property type="evidence" value="ECO:0007669"/>
    <property type="project" value="TreeGrafter"/>
</dbReference>
<dbReference type="VEuPathDB" id="FungiDB:BTJ68_03080"/>
<dbReference type="Proteomes" id="UP000269539">
    <property type="component" value="Unassembled WGS sequence"/>
</dbReference>
<dbReference type="GO" id="GO:0000949">
    <property type="term" value="P:aromatic amino acid family catabolic process to alcohol via Ehrlich pathway"/>
    <property type="evidence" value="ECO:0007669"/>
    <property type="project" value="TreeGrafter"/>
</dbReference>
<keyword evidence="4" id="KW-0210">Decarboxylase</keyword>
<keyword evidence="7" id="KW-0456">Lyase</keyword>
<evidence type="ECO:0000256" key="8">
    <source>
        <dbReference type="SAM" id="MobiDB-lite"/>
    </source>
</evidence>
<evidence type="ECO:0000256" key="4">
    <source>
        <dbReference type="ARBA" id="ARBA00022793"/>
    </source>
</evidence>
<dbReference type="SUPFAM" id="SSF52467">
    <property type="entry name" value="DHS-like NAD/FAD-binding domain"/>
    <property type="match status" value="1"/>
</dbReference>
<evidence type="ECO:0000256" key="2">
    <source>
        <dbReference type="ARBA" id="ARBA00007812"/>
    </source>
</evidence>
<evidence type="ECO:0000313" key="10">
    <source>
        <dbReference type="EMBL" id="RMY86915.1"/>
    </source>
</evidence>
<comment type="similarity">
    <text evidence="2">Belongs to the TPP enzyme family.</text>
</comment>
<dbReference type="AlphaFoldDB" id="A0A3M7FDJ4"/>
<evidence type="ECO:0000256" key="1">
    <source>
        <dbReference type="ARBA" id="ARBA00001964"/>
    </source>
</evidence>
<keyword evidence="6" id="KW-0786">Thiamine pyrophosphate</keyword>
<feature type="compositionally biased region" description="Acidic residues" evidence="8">
    <location>
        <begin position="1163"/>
        <end position="1172"/>
    </location>
</feature>
<feature type="compositionally biased region" description="Polar residues" evidence="8">
    <location>
        <begin position="1151"/>
        <end position="1162"/>
    </location>
</feature>
<dbReference type="Gene3D" id="3.40.50.970">
    <property type="match status" value="2"/>
</dbReference>
<evidence type="ECO:0000259" key="9">
    <source>
        <dbReference type="Pfam" id="PF00205"/>
    </source>
</evidence>
<keyword evidence="3" id="KW-0479">Metal-binding</keyword>
<feature type="region of interest" description="Disordered" evidence="8">
    <location>
        <begin position="1072"/>
        <end position="1174"/>
    </location>
</feature>
<dbReference type="PANTHER" id="PTHR43452:SF30">
    <property type="entry name" value="PYRUVATE DECARBOXYLASE ISOZYME 1-RELATED"/>
    <property type="match status" value="1"/>
</dbReference>
<dbReference type="GO" id="GO:0030976">
    <property type="term" value="F:thiamine pyrophosphate binding"/>
    <property type="evidence" value="ECO:0007669"/>
    <property type="project" value="InterPro"/>
</dbReference>
<gene>
    <name evidence="10" type="ORF">D0864_06973</name>
</gene>
<evidence type="ECO:0000256" key="3">
    <source>
        <dbReference type="ARBA" id="ARBA00022723"/>
    </source>
</evidence>
<dbReference type="CDD" id="cd07038">
    <property type="entry name" value="TPP_PYR_PDC_IPDC_like"/>
    <property type="match status" value="1"/>
</dbReference>
<dbReference type="GO" id="GO:0004737">
    <property type="term" value="F:pyruvate decarboxylase activity"/>
    <property type="evidence" value="ECO:0007669"/>
    <property type="project" value="TreeGrafter"/>
</dbReference>
<dbReference type="InterPro" id="IPR012110">
    <property type="entry name" value="PDC/IPDC-like"/>
</dbReference>
<dbReference type="GO" id="GO:0000287">
    <property type="term" value="F:magnesium ion binding"/>
    <property type="evidence" value="ECO:0007669"/>
    <property type="project" value="InterPro"/>
</dbReference>
<dbReference type="InterPro" id="IPR047213">
    <property type="entry name" value="TPP_PYR_PDC_IPDC-like"/>
</dbReference>
<comment type="cofactor">
    <cofactor evidence="1">
        <name>thiamine diphosphate</name>
        <dbReference type="ChEBI" id="CHEBI:58937"/>
    </cofactor>
</comment>
<dbReference type="SUPFAM" id="SSF52518">
    <property type="entry name" value="Thiamin diphosphate-binding fold (THDP-binding)"/>
    <property type="match status" value="2"/>
</dbReference>
<comment type="caution">
    <text evidence="10">The sequence shown here is derived from an EMBL/GenBank/DDBJ whole genome shotgun (WGS) entry which is preliminary data.</text>
</comment>
<reference evidence="10 11" key="1">
    <citation type="journal article" date="2018" name="BMC Genomics">
        <title>Genomic evidence for intraspecific hybridization in a clonal and extremely halotolerant yeast.</title>
        <authorList>
            <person name="Gostincar C."/>
            <person name="Stajich J.E."/>
            <person name="Zupancic J."/>
            <person name="Zalar P."/>
            <person name="Gunde-Cimerman N."/>
        </authorList>
    </citation>
    <scope>NUCLEOTIDE SEQUENCE [LARGE SCALE GENOMIC DNA]</scope>
    <source>
        <strain evidence="10 11">EXF-10513</strain>
    </source>
</reference>
<feature type="domain" description="Thiamine pyrophosphate enzyme central" evidence="9">
    <location>
        <begin position="160"/>
        <end position="296"/>
    </location>
</feature>
<dbReference type="Gene3D" id="3.40.50.1220">
    <property type="entry name" value="TPP-binding domain"/>
    <property type="match status" value="1"/>
</dbReference>
<protein>
    <recommendedName>
        <fullName evidence="9">Thiamine pyrophosphate enzyme central domain-containing protein</fullName>
    </recommendedName>
</protein>
<keyword evidence="5" id="KW-0460">Magnesium</keyword>
<evidence type="ECO:0000256" key="6">
    <source>
        <dbReference type="ARBA" id="ARBA00023052"/>
    </source>
</evidence>
<organism evidence="10 11">
    <name type="scientific">Hortaea werneckii</name>
    <name type="common">Black yeast</name>
    <name type="synonym">Cladosporium werneckii</name>
    <dbReference type="NCBI Taxonomy" id="91943"/>
    <lineage>
        <taxon>Eukaryota</taxon>
        <taxon>Fungi</taxon>
        <taxon>Dikarya</taxon>
        <taxon>Ascomycota</taxon>
        <taxon>Pezizomycotina</taxon>
        <taxon>Dothideomycetes</taxon>
        <taxon>Dothideomycetidae</taxon>
        <taxon>Mycosphaerellales</taxon>
        <taxon>Teratosphaeriaceae</taxon>
        <taxon>Hortaea</taxon>
    </lineage>
</organism>
<evidence type="ECO:0000313" key="11">
    <source>
        <dbReference type="Proteomes" id="UP000269539"/>
    </source>
</evidence>
<name>A0A3M7FDJ4_HORWE</name>
<dbReference type="Pfam" id="PF00205">
    <property type="entry name" value="TPP_enzyme_M"/>
    <property type="match status" value="1"/>
</dbReference>
<dbReference type="InterPro" id="IPR012000">
    <property type="entry name" value="Thiamin_PyroP_enz_cen_dom"/>
</dbReference>
<dbReference type="InterPro" id="IPR029035">
    <property type="entry name" value="DHS-like_NAD/FAD-binding_dom"/>
</dbReference>
<dbReference type="EMBL" id="QWIO01000725">
    <property type="protein sequence ID" value="RMY86915.1"/>
    <property type="molecule type" value="Genomic_DNA"/>
</dbReference>
<evidence type="ECO:0000256" key="5">
    <source>
        <dbReference type="ARBA" id="ARBA00022842"/>
    </source>
</evidence>
<dbReference type="VEuPathDB" id="FungiDB:BTJ68_07456"/>
<dbReference type="PANTHER" id="PTHR43452">
    <property type="entry name" value="PYRUVATE DECARBOXYLASE"/>
    <property type="match status" value="1"/>
</dbReference>
<proteinExistence type="inferred from homology"/>
<sequence>MIKLYARINGAGAFVTTFGPGELSAYCAHAGAFAEFVPVCHVVGYPGRSSFMARNTELTLSGVTAMKNHTLMHHTLGTGDFDMYHEMVKHISVDTAILTDPATAANDIDRCLNAMLYESRPVYIGVPVDMSHRIISSIGLETPLVRQLPPNDINEESNVIQEIRSRLRASRYPIIILDGNCVRNGCTDLANMLAKSTEYAFFTTCMGKGGADETLPNFAGVYQGGGSLPAVRKAVEERADCVIWLGSYRTDFNTGEFTDNVRESLIIDLQRFHTQMGGKKYHAGIKGVMKALLHELKASKLSRPPANIDWDVYPVPARTSNELNQDYLWSALTKLFKPGDIVVGETGTSVASYTARFSADVTSFVLNNNGYTVERLIHGKDASYNTLPQWDYKALASVFGPKHATKYYGPIRTCQALYHLLADEAFNACESFQLVELILPELDAPTSIRLTTEAVETFNNKNAAGTTRLGLRLEPILSSNMTGSPKASVSFRPPTSFLERIDSFNLQPEQLDSPIAELTERLHETRLAHQPLHTTLGIELEFVLAHVTTFPQVHQSDLFGQRAVRHMLQQPVTVRCVTCNKKYKTKLTVNLDEDDDENYTGWIVTEDDSIRTKEATAYLEDRQGHVQFYKIEVVSRVLSAEMNRDSTESRDQPEHTHSMAFSEEISAVLAIINSMSGMAFKGIPGRFYPFVNGSCGLHVHVGNQKDGFPLQTVKSLLTVFALCERQIDMLHSIQRIGGSDLPTQSVQDRFIYHHSTSGFAEFGLWDDSVYNVPLSAWHHIGVHHRLHCLQAGYQALDPIAAYSFYLSGELGKRKTYSPEDVDLLGAVRTGHYPENIFAESTDLEKAAYQYSAAANAVVIQHAPTLLALHSLMANGHESTVSLGNICVFPWDGESPDKKMTIEFRQHAGTLDVQQVFSWVDFVISAIRYSHEKQGHEQMANTRFSDPEYDAIDLLAELGCNEQTIQHYIAKIYGNDAGELYADSTKLAALNKISRLSTKEEGRIIAPVLKRSIEQRAMAIHPVQVSRRIREKLLVGAYGQFSDGDLDKLFSSIDPKPSDEAKERLRLSQGHLAAFPEASPDMAQDQQLDGRRTHMQARQDSTNLPIQAQDYEQDGPVEGQRSTLTSAPDPPNIPLYPSSKSNVATLPETRSRSNSAETSSTEDYLSENSDEDPSAQILDGVKQILPAPRESYPEKVTGDWAELELAKKGAGRGDSETSILTFEF</sequence>
<feature type="compositionally biased region" description="Polar residues" evidence="8">
    <location>
        <begin position="1095"/>
        <end position="1105"/>
    </location>
</feature>